<name>A0AAD9QML5_ACRCE</name>
<keyword evidence="1" id="KW-0238">DNA-binding</keyword>
<accession>A0AAD9QML5</accession>
<dbReference type="SUPFAM" id="SSF47823">
    <property type="entry name" value="lambda integrase-like, N-terminal domain"/>
    <property type="match status" value="1"/>
</dbReference>
<feature type="compositionally biased region" description="Basic and acidic residues" evidence="2">
    <location>
        <begin position="118"/>
        <end position="133"/>
    </location>
</feature>
<comment type="caution">
    <text evidence="3">The sequence shown here is derived from an EMBL/GenBank/DDBJ whole genome shotgun (WGS) entry which is preliminary data.</text>
</comment>
<dbReference type="EMBL" id="JARQWQ010000023">
    <property type="protein sequence ID" value="KAK2564088.1"/>
    <property type="molecule type" value="Genomic_DNA"/>
</dbReference>
<dbReference type="Gene3D" id="1.10.150.130">
    <property type="match status" value="1"/>
</dbReference>
<proteinExistence type="predicted"/>
<evidence type="ECO:0000256" key="1">
    <source>
        <dbReference type="ARBA" id="ARBA00023125"/>
    </source>
</evidence>
<organism evidence="3 4">
    <name type="scientific">Acropora cervicornis</name>
    <name type="common">Staghorn coral</name>
    <dbReference type="NCBI Taxonomy" id="6130"/>
    <lineage>
        <taxon>Eukaryota</taxon>
        <taxon>Metazoa</taxon>
        <taxon>Cnidaria</taxon>
        <taxon>Anthozoa</taxon>
        <taxon>Hexacorallia</taxon>
        <taxon>Scleractinia</taxon>
        <taxon>Astrocoeniina</taxon>
        <taxon>Acroporidae</taxon>
        <taxon>Acropora</taxon>
    </lineage>
</organism>
<reference evidence="3" key="1">
    <citation type="journal article" date="2023" name="G3 (Bethesda)">
        <title>Whole genome assembly and annotation of the endangered Caribbean coral Acropora cervicornis.</title>
        <authorList>
            <person name="Selwyn J.D."/>
            <person name="Vollmer S.V."/>
        </authorList>
    </citation>
    <scope>NUCLEOTIDE SEQUENCE</scope>
    <source>
        <strain evidence="3">K2</strain>
    </source>
</reference>
<evidence type="ECO:0000256" key="2">
    <source>
        <dbReference type="SAM" id="MobiDB-lite"/>
    </source>
</evidence>
<sequence length="443" mass="50295">NHRAIRLTPSDTKFDQTFPAFKRDLDEKEAATQSQLKKLKTETKASSSFNFKGNKVQYEFDSSLLEVIDGVVDKISRGNLSAANSELERLVRFADKSPAGWTVIEEYESDELADDSEDEKKLRSAERRGLVKIREKKRKHASNCSNSTATHPKPIEGPSTGLSTGSSFSPNQPFFRMQSFRRVNRQISALAADREASGRILQFVQAALEDPSQPSQTVKWQADESYQTVFQRLGQDEYDLIDLVKCLGYFDPVVLTHNFAESSDSLDSYFIASADYQDDTPIKSIWAPVQSLRGLGYRWDLKDNFLTVPEDKIDKCAFASKVAHLRAPELRKLTEGLQLRAPSTTERYSRAFQKFREWSACFEEFVCLSSDELSVALYFLLQQSFPYSALESACYGINWAHNLYGFPSPCDSKLVRNVLEAAKRERANPIVKKEPVTHDFEYT</sequence>
<feature type="region of interest" description="Disordered" evidence="2">
    <location>
        <begin position="110"/>
        <end position="168"/>
    </location>
</feature>
<reference evidence="3" key="2">
    <citation type="journal article" date="2023" name="Science">
        <title>Genomic signatures of disease resistance in endangered staghorn corals.</title>
        <authorList>
            <person name="Vollmer S.V."/>
            <person name="Selwyn J.D."/>
            <person name="Despard B.A."/>
            <person name="Roesel C.L."/>
        </authorList>
    </citation>
    <scope>NUCLEOTIDE SEQUENCE</scope>
    <source>
        <strain evidence="3">K2</strain>
    </source>
</reference>
<evidence type="ECO:0000313" key="4">
    <source>
        <dbReference type="Proteomes" id="UP001249851"/>
    </source>
</evidence>
<dbReference type="AlphaFoldDB" id="A0AAD9QML5"/>
<keyword evidence="4" id="KW-1185">Reference proteome</keyword>
<protein>
    <submittedName>
        <fullName evidence="3">Uncharacterized protein</fullName>
    </submittedName>
</protein>
<dbReference type="Proteomes" id="UP001249851">
    <property type="component" value="Unassembled WGS sequence"/>
</dbReference>
<dbReference type="GO" id="GO:0003677">
    <property type="term" value="F:DNA binding"/>
    <property type="evidence" value="ECO:0007669"/>
    <property type="project" value="UniProtKB-KW"/>
</dbReference>
<evidence type="ECO:0000313" key="3">
    <source>
        <dbReference type="EMBL" id="KAK2564088.1"/>
    </source>
</evidence>
<gene>
    <name evidence="3" type="ORF">P5673_012309</name>
</gene>
<dbReference type="InterPro" id="IPR010998">
    <property type="entry name" value="Integrase_recombinase_N"/>
</dbReference>
<feature type="non-terminal residue" evidence="3">
    <location>
        <position position="1"/>
    </location>
</feature>